<evidence type="ECO:0000256" key="2">
    <source>
        <dbReference type="ARBA" id="ARBA00022517"/>
    </source>
</evidence>
<comment type="caution">
    <text evidence="7">The sequence shown here is derived from an EMBL/GenBank/DDBJ whole genome shotgun (WGS) entry which is preliminary data.</text>
</comment>
<keyword evidence="1 3" id="KW-0963">Cytoplasm</keyword>
<keyword evidence="2 3" id="KW-0690">Ribosome biogenesis</keyword>
<dbReference type="InterPro" id="IPR035956">
    <property type="entry name" value="RimP_N_sf"/>
</dbReference>
<evidence type="ECO:0000256" key="4">
    <source>
        <dbReference type="SAM" id="MobiDB-lite"/>
    </source>
</evidence>
<comment type="subcellular location">
    <subcellularLocation>
        <location evidence="3">Cytoplasm</location>
    </subcellularLocation>
</comment>
<feature type="region of interest" description="Disordered" evidence="4">
    <location>
        <begin position="187"/>
        <end position="247"/>
    </location>
</feature>
<dbReference type="HAMAP" id="MF_01077">
    <property type="entry name" value="RimP"/>
    <property type="match status" value="1"/>
</dbReference>
<sequence>MTDGIATEIDSPLDEPRLVTESGVDARVAAIVGPALIDLGYRLVRVKSSGRDGYTLQIMVERSDGTFTVDDCEVASKAISPVLDVEDPIDRAYNLEVSSPGIDRPLVRVSDFARWAGHLAKVEMEVPVDGRRRFKGVLEGVDGDLARLRRDDPAKDEPATVRLPIADVAEARLILTDELIREALRRAKAAGRAPDDAEDGADLTDDGAEPASAADDETAAAPEGARPPRRWSGAKGGAGKAAPKARR</sequence>
<dbReference type="Gene3D" id="3.30.300.70">
    <property type="entry name" value="RimP-like superfamily, N-terminal"/>
    <property type="match status" value="1"/>
</dbReference>
<evidence type="ECO:0000259" key="5">
    <source>
        <dbReference type="Pfam" id="PF02576"/>
    </source>
</evidence>
<reference evidence="8" key="1">
    <citation type="journal article" date="2019" name="Int. J. Syst. Evol. Microbiol.">
        <title>The Global Catalogue of Microorganisms (GCM) 10K type strain sequencing project: providing services to taxonomists for standard genome sequencing and annotation.</title>
        <authorList>
            <consortium name="The Broad Institute Genomics Platform"/>
            <consortium name="The Broad Institute Genome Sequencing Center for Infectious Disease"/>
            <person name="Wu L."/>
            <person name="Ma J."/>
        </authorList>
    </citation>
    <scope>NUCLEOTIDE SEQUENCE [LARGE SCALE GENOMIC DNA]</scope>
    <source>
        <strain evidence="8">CCUG 61696</strain>
    </source>
</reference>
<dbReference type="NCBIfam" id="NF000932">
    <property type="entry name" value="PRK00092.2-5"/>
    <property type="match status" value="1"/>
</dbReference>
<dbReference type="EMBL" id="JBHTMX010000056">
    <property type="protein sequence ID" value="MFD1332024.1"/>
    <property type="molecule type" value="Genomic_DNA"/>
</dbReference>
<dbReference type="SUPFAM" id="SSF74942">
    <property type="entry name" value="YhbC-like, C-terminal domain"/>
    <property type="match status" value="1"/>
</dbReference>
<gene>
    <name evidence="3 7" type="primary">rimP</name>
    <name evidence="7" type="ORF">ACFQ4O_08440</name>
</gene>
<dbReference type="PANTHER" id="PTHR33867">
    <property type="entry name" value="RIBOSOME MATURATION FACTOR RIMP"/>
    <property type="match status" value="1"/>
</dbReference>
<proteinExistence type="inferred from homology"/>
<evidence type="ECO:0000256" key="3">
    <source>
        <dbReference type="HAMAP-Rule" id="MF_01077"/>
    </source>
</evidence>
<dbReference type="Proteomes" id="UP001597171">
    <property type="component" value="Unassembled WGS sequence"/>
</dbReference>
<dbReference type="PANTHER" id="PTHR33867:SF1">
    <property type="entry name" value="RIBOSOME MATURATION FACTOR RIMP"/>
    <property type="match status" value="1"/>
</dbReference>
<feature type="domain" description="Ribosome maturation factor RimP N-terminal" evidence="5">
    <location>
        <begin position="31"/>
        <end position="103"/>
    </location>
</feature>
<comment type="function">
    <text evidence="3">Required for maturation of 30S ribosomal subunits.</text>
</comment>
<dbReference type="Pfam" id="PF17384">
    <property type="entry name" value="DUF150_C"/>
    <property type="match status" value="1"/>
</dbReference>
<evidence type="ECO:0000259" key="6">
    <source>
        <dbReference type="Pfam" id="PF17384"/>
    </source>
</evidence>
<evidence type="ECO:0000256" key="1">
    <source>
        <dbReference type="ARBA" id="ARBA00022490"/>
    </source>
</evidence>
<dbReference type="RefSeq" id="WP_378775257.1">
    <property type="nucleotide sequence ID" value="NZ_JBHTMX010000056.1"/>
</dbReference>
<feature type="compositionally biased region" description="Acidic residues" evidence="4">
    <location>
        <begin position="196"/>
        <end position="218"/>
    </location>
</feature>
<dbReference type="Pfam" id="PF02576">
    <property type="entry name" value="RimP_N"/>
    <property type="match status" value="1"/>
</dbReference>
<feature type="domain" description="Ribosome maturation factor RimP C-terminal" evidence="6">
    <location>
        <begin position="106"/>
        <end position="176"/>
    </location>
</feature>
<evidence type="ECO:0000313" key="8">
    <source>
        <dbReference type="Proteomes" id="UP001597171"/>
    </source>
</evidence>
<dbReference type="SUPFAM" id="SSF75420">
    <property type="entry name" value="YhbC-like, N-terminal domain"/>
    <property type="match status" value="1"/>
</dbReference>
<dbReference type="InterPro" id="IPR028998">
    <property type="entry name" value="RimP_C"/>
</dbReference>
<name>A0ABW3Z6Z0_9HYPH</name>
<dbReference type="InterPro" id="IPR036847">
    <property type="entry name" value="RimP_C_sf"/>
</dbReference>
<comment type="similarity">
    <text evidence="3">Belongs to the RimP family.</text>
</comment>
<dbReference type="CDD" id="cd01734">
    <property type="entry name" value="YlxS_C"/>
    <property type="match status" value="1"/>
</dbReference>
<dbReference type="InterPro" id="IPR003728">
    <property type="entry name" value="Ribosome_maturation_RimP"/>
</dbReference>
<accession>A0ABW3Z6Z0</accession>
<dbReference type="Gene3D" id="2.30.30.180">
    <property type="entry name" value="Ribosome maturation factor RimP, C-terminal domain"/>
    <property type="match status" value="1"/>
</dbReference>
<keyword evidence="8" id="KW-1185">Reference proteome</keyword>
<organism evidence="7 8">
    <name type="scientific">Methylopila musalis</name>
    <dbReference type="NCBI Taxonomy" id="1134781"/>
    <lineage>
        <taxon>Bacteria</taxon>
        <taxon>Pseudomonadati</taxon>
        <taxon>Pseudomonadota</taxon>
        <taxon>Alphaproteobacteria</taxon>
        <taxon>Hyphomicrobiales</taxon>
        <taxon>Methylopilaceae</taxon>
        <taxon>Methylopila</taxon>
    </lineage>
</organism>
<dbReference type="InterPro" id="IPR028989">
    <property type="entry name" value="RimP_N"/>
</dbReference>
<protein>
    <recommendedName>
        <fullName evidence="3">Ribosome maturation factor RimP</fullName>
    </recommendedName>
</protein>
<evidence type="ECO:0000313" key="7">
    <source>
        <dbReference type="EMBL" id="MFD1332024.1"/>
    </source>
</evidence>